<dbReference type="EMBL" id="CP034170">
    <property type="protein sequence ID" value="AZI57531.1"/>
    <property type="molecule type" value="Genomic_DNA"/>
</dbReference>
<name>A0A3G8ZUY9_9ACTN</name>
<dbReference type="InterPro" id="IPR010148">
    <property type="entry name" value="CRISPR-assoc_prot_CT1975"/>
</dbReference>
<evidence type="ECO:0000256" key="1">
    <source>
        <dbReference type="SAM" id="MobiDB-lite"/>
    </source>
</evidence>
<evidence type="ECO:0000313" key="2">
    <source>
        <dbReference type="EMBL" id="AZI57531.1"/>
    </source>
</evidence>
<reference evidence="2 3" key="2">
    <citation type="submission" date="2018-12" db="EMBL/GenBank/DDBJ databases">
        <title>Nakamurella antarcticus sp. nov., isolated from Antarctica South Shetland Islands soil.</title>
        <authorList>
            <person name="Peng F."/>
        </authorList>
    </citation>
    <scope>NUCLEOTIDE SEQUENCE [LARGE SCALE GENOMIC DNA]</scope>
    <source>
        <strain evidence="2 3">S14-144</strain>
    </source>
</reference>
<dbReference type="AlphaFoldDB" id="A0A3G8ZUY9"/>
<dbReference type="RefSeq" id="WP_124798216.1">
    <property type="nucleotide sequence ID" value="NZ_CP034170.1"/>
</dbReference>
<dbReference type="KEGG" id="nak:EH165_04515"/>
<evidence type="ECO:0008006" key="4">
    <source>
        <dbReference type="Google" id="ProtNLM"/>
    </source>
</evidence>
<reference evidence="2 3" key="1">
    <citation type="submission" date="2018-11" db="EMBL/GenBank/DDBJ databases">
        <authorList>
            <person name="Da X."/>
        </authorList>
    </citation>
    <scope>NUCLEOTIDE SEQUENCE [LARGE SCALE GENOMIC DNA]</scope>
    <source>
        <strain evidence="2 3">S14-144</strain>
    </source>
</reference>
<feature type="region of interest" description="Disordered" evidence="1">
    <location>
        <begin position="103"/>
        <end position="152"/>
    </location>
</feature>
<proteinExistence type="predicted"/>
<dbReference type="OrthoDB" id="5291250at2"/>
<protein>
    <recommendedName>
        <fullName evidence="4">CRISPR system Cascade subunit CasC</fullName>
    </recommendedName>
</protein>
<dbReference type="Pfam" id="PF09344">
    <property type="entry name" value="Cas_CT1975"/>
    <property type="match status" value="1"/>
</dbReference>
<evidence type="ECO:0000313" key="3">
    <source>
        <dbReference type="Proteomes" id="UP000268084"/>
    </source>
</evidence>
<gene>
    <name evidence="2" type="ORF">EH165_04515</name>
</gene>
<organism evidence="2 3">
    <name type="scientific">Nakamurella antarctica</name>
    <dbReference type="NCBI Taxonomy" id="1902245"/>
    <lineage>
        <taxon>Bacteria</taxon>
        <taxon>Bacillati</taxon>
        <taxon>Actinomycetota</taxon>
        <taxon>Actinomycetes</taxon>
        <taxon>Nakamurellales</taxon>
        <taxon>Nakamurellaceae</taxon>
        <taxon>Nakamurella</taxon>
    </lineage>
</organism>
<dbReference type="Proteomes" id="UP000268084">
    <property type="component" value="Chromosome"/>
</dbReference>
<sequence length="442" mass="47235">MTLHILRSLSSHQRNRGSDGAPKKCEEGGVSRSYLSSQSIKRNARVLFETTEQRKSIRSKVFVPLLCDLVTAELTRKNPADTVNKVAVEELCERFVSTLTAGEKETKKPAAKNAKGKESAEVSPESGTATPETSDGGDFDGGNSNGGNDNDPKSTAVWISEIEINALAGVIATRIADLSRFTGRGSRSVPAKEITDFQAAVEQIFSESGMSFSTQSLAVSAFGRMFANQSKINVEAAVSVGNATTTHLADETLDEYITEDNLGETNAAAYMGVKLKTSGTYYSTMTIDREQLRRSWSRYTEADRVDVADFIDALILALPTGGSNSADAPPVPHIVIAEQQSCPTAYTFETPVYAANGAADGTGGGGFSGPSLTALRSEFDAARDFSPKAFGDYVFTVPRRTDLAAFAAPDGAVDISAEKKSRDDLVEFVTNWILEPATEEAA</sequence>
<keyword evidence="3" id="KW-1185">Reference proteome</keyword>
<feature type="region of interest" description="Disordered" evidence="1">
    <location>
        <begin position="9"/>
        <end position="29"/>
    </location>
</feature>
<accession>A0A3G8ZUY9</accession>